<dbReference type="RefSeq" id="WP_382052158.1">
    <property type="nucleotide sequence ID" value="NZ_BAAATG010000050.1"/>
</dbReference>
<dbReference type="Pfam" id="PF08386">
    <property type="entry name" value="Abhydrolase_4"/>
    <property type="match status" value="1"/>
</dbReference>
<sequence>MGEEEQASAVTADGCHGPWNTPTAHPVPAVGTSPTPSAPLAAARARAGELGNVRLLTHHGHGHIALFDTSGWVRAHESRRLVDGTLPPPGATCERDTPPLGPPGPTGGVTIGGGGAVRQTPPPERHGGPGTGVVRRRAAVRPRAGSPRRGVARHSG</sequence>
<keyword evidence="4" id="KW-1185">Reference proteome</keyword>
<accession>A0ABW0DRD0</accession>
<comment type="caution">
    <text evidence="3">The sequence shown here is derived from an EMBL/GenBank/DDBJ whole genome shotgun (WGS) entry which is preliminary data.</text>
</comment>
<feature type="region of interest" description="Disordered" evidence="1">
    <location>
        <begin position="1"/>
        <end position="39"/>
    </location>
</feature>
<organism evidence="3 4">
    <name type="scientific">Streptomyces atrovirens</name>
    <dbReference type="NCBI Taxonomy" id="285556"/>
    <lineage>
        <taxon>Bacteria</taxon>
        <taxon>Bacillati</taxon>
        <taxon>Actinomycetota</taxon>
        <taxon>Actinomycetes</taxon>
        <taxon>Kitasatosporales</taxon>
        <taxon>Streptomycetaceae</taxon>
        <taxon>Streptomyces</taxon>
    </lineage>
</organism>
<evidence type="ECO:0000259" key="2">
    <source>
        <dbReference type="Pfam" id="PF08386"/>
    </source>
</evidence>
<evidence type="ECO:0000256" key="1">
    <source>
        <dbReference type="SAM" id="MobiDB-lite"/>
    </source>
</evidence>
<dbReference type="GO" id="GO:0016787">
    <property type="term" value="F:hydrolase activity"/>
    <property type="evidence" value="ECO:0007669"/>
    <property type="project" value="UniProtKB-KW"/>
</dbReference>
<reference evidence="4" key="1">
    <citation type="journal article" date="2019" name="Int. J. Syst. Evol. Microbiol.">
        <title>The Global Catalogue of Microorganisms (GCM) 10K type strain sequencing project: providing services to taxonomists for standard genome sequencing and annotation.</title>
        <authorList>
            <consortium name="The Broad Institute Genomics Platform"/>
            <consortium name="The Broad Institute Genome Sequencing Center for Infectious Disease"/>
            <person name="Wu L."/>
            <person name="Ma J."/>
        </authorList>
    </citation>
    <scope>NUCLEOTIDE SEQUENCE [LARGE SCALE GENOMIC DNA]</scope>
    <source>
        <strain evidence="4">CGMCC 4.7131</strain>
    </source>
</reference>
<gene>
    <name evidence="3" type="ORF">ACFPWV_06785</name>
</gene>
<proteinExistence type="predicted"/>
<protein>
    <submittedName>
        <fullName evidence="3">Alpha/beta hydrolase</fullName>
    </submittedName>
</protein>
<feature type="domain" description="Peptidase S33 tripeptidyl aminopeptidase-like C-terminal" evidence="2">
    <location>
        <begin position="23"/>
        <end position="93"/>
    </location>
</feature>
<dbReference type="Proteomes" id="UP001596035">
    <property type="component" value="Unassembled WGS sequence"/>
</dbReference>
<evidence type="ECO:0000313" key="3">
    <source>
        <dbReference type="EMBL" id="MFC5239613.1"/>
    </source>
</evidence>
<dbReference type="EMBL" id="JBHSKN010000007">
    <property type="protein sequence ID" value="MFC5239613.1"/>
    <property type="molecule type" value="Genomic_DNA"/>
</dbReference>
<name>A0ABW0DRD0_9ACTN</name>
<feature type="compositionally biased region" description="Gly residues" evidence="1">
    <location>
        <begin position="106"/>
        <end position="116"/>
    </location>
</feature>
<dbReference type="InterPro" id="IPR013595">
    <property type="entry name" value="Pept_S33_TAP-like_C"/>
</dbReference>
<evidence type="ECO:0000313" key="4">
    <source>
        <dbReference type="Proteomes" id="UP001596035"/>
    </source>
</evidence>
<feature type="region of interest" description="Disordered" evidence="1">
    <location>
        <begin position="80"/>
        <end position="156"/>
    </location>
</feature>
<keyword evidence="3" id="KW-0378">Hydrolase</keyword>